<organism evidence="1 2">
    <name type="scientific">Flavobacterium granuli</name>
    <dbReference type="NCBI Taxonomy" id="280093"/>
    <lineage>
        <taxon>Bacteria</taxon>
        <taxon>Pseudomonadati</taxon>
        <taxon>Bacteroidota</taxon>
        <taxon>Flavobacteriia</taxon>
        <taxon>Flavobacteriales</taxon>
        <taxon>Flavobacteriaceae</taxon>
        <taxon>Flavobacterium</taxon>
    </lineage>
</organism>
<reference evidence="1 2" key="1">
    <citation type="submission" date="2023-07" db="EMBL/GenBank/DDBJ databases">
        <title>Sorghum-associated microbial communities from plants grown in Nebraska, USA.</title>
        <authorList>
            <person name="Schachtman D."/>
        </authorList>
    </citation>
    <scope>NUCLEOTIDE SEQUENCE [LARGE SCALE GENOMIC DNA]</scope>
    <source>
        <strain evidence="1 2">BE124</strain>
    </source>
</reference>
<dbReference type="Proteomes" id="UP001261871">
    <property type="component" value="Unassembled WGS sequence"/>
</dbReference>
<evidence type="ECO:0000313" key="1">
    <source>
        <dbReference type="EMBL" id="MDR6845791.1"/>
    </source>
</evidence>
<accession>A0ABU1S438</accession>
<proteinExistence type="predicted"/>
<dbReference type="SUPFAM" id="SSF52540">
    <property type="entry name" value="P-loop containing nucleoside triphosphate hydrolases"/>
    <property type="match status" value="1"/>
</dbReference>
<dbReference type="Pfam" id="PF24389">
    <property type="entry name" value="ORC-CDC6-like"/>
    <property type="match status" value="1"/>
</dbReference>
<dbReference type="RefSeq" id="WP_310007395.1">
    <property type="nucleotide sequence ID" value="NZ_JAVDTX010000005.1"/>
</dbReference>
<keyword evidence="2" id="KW-1185">Reference proteome</keyword>
<protein>
    <submittedName>
        <fullName evidence="1">Uncharacterized protein</fullName>
    </submittedName>
</protein>
<dbReference type="Gene3D" id="3.40.50.300">
    <property type="entry name" value="P-loop containing nucleotide triphosphate hydrolases"/>
    <property type="match status" value="1"/>
</dbReference>
<sequence>MENKTKIKIKDAFDSILRADYLSIDRIKDLNLLNDYYVDPFNTISSILQKQDNFISGRRGTGKTTALLKGYFECLKTLKKNEASDYFYEEKILPLYIDLSNCNDLFEKNNLALLEIHFVRQLIDSLKRQIEAVLDEKFLLVFKKENAALDDLDIIEKLLIEGVTISKSKSISATEKMSSEQSDSLGFEISPEKLSLTGQISDKSGLEQTKSYNQTQGLNIQEFLNKIKDIIKKAKIDYVYLFLDEYSDLNSESQNHLSSIIKSFLGSKTNLFIKIGVITDRFDFGNNIIIGRDIFHIPLDLNEHVERLGGLSPALKKFEELIHELVEKRFKAYEVGLSFEEILKANKNEIISRIARESIGVTRTIGLILQNAWKQAEIGNNAIGLSEVNYGIRAARKTYFKQYEGAVKRKLIPGFYNDMWNALIGKALQEKDKHPDRPASHLLIDPKRNHYLNVFKENFIVHLLEESRSSKYGGNYNLYSIDYDICQDLNIKYAESKDQYTGIRFIYDDVLSDFDGYFTNEQLISYKCPKCGKIYQEKEVSHAKVKRCFEDDSKLDEIIHQEFEITDGNFAEVEVKILGLIAMLGIEDNMSAVEIANSVGCNRQKVSGWCSRVLAPKGDVFIELKNGKNYYYGE</sequence>
<dbReference type="EMBL" id="JAVDTX010000005">
    <property type="protein sequence ID" value="MDR6845791.1"/>
    <property type="molecule type" value="Genomic_DNA"/>
</dbReference>
<comment type="caution">
    <text evidence="1">The sequence shown here is derived from an EMBL/GenBank/DDBJ whole genome shotgun (WGS) entry which is preliminary data.</text>
</comment>
<dbReference type="InterPro" id="IPR027417">
    <property type="entry name" value="P-loop_NTPase"/>
</dbReference>
<dbReference type="InterPro" id="IPR056955">
    <property type="entry name" value="ORC-CDC6-like"/>
</dbReference>
<evidence type="ECO:0000313" key="2">
    <source>
        <dbReference type="Proteomes" id="UP001261871"/>
    </source>
</evidence>
<name>A0ABU1S438_9FLAO</name>
<gene>
    <name evidence="1" type="ORF">J2W95_002501</name>
</gene>